<protein>
    <submittedName>
        <fullName evidence="2">Uncharacterized protein</fullName>
    </submittedName>
</protein>
<comment type="caution">
    <text evidence="2">The sequence shown here is derived from an EMBL/GenBank/DDBJ whole genome shotgun (WGS) entry which is preliminary data.</text>
</comment>
<evidence type="ECO:0000256" key="1">
    <source>
        <dbReference type="SAM" id="MobiDB-lite"/>
    </source>
</evidence>
<reference evidence="2 3" key="1">
    <citation type="submission" date="2019-10" db="EMBL/GenBank/DDBJ databases">
        <title>Streptomyces smaragdinus sp. nov. and Streptomyces fabii sp. nov., isolated from the gut of fungus growing-termite Macrotermes natalensis.</title>
        <authorList>
            <person name="Schwitalla J."/>
            <person name="Benndorf R."/>
            <person name="Martin K."/>
            <person name="De Beer W."/>
            <person name="Kaster A.-K."/>
            <person name="Vollmers J."/>
            <person name="Poulsen M."/>
            <person name="Beemelmanns C."/>
        </authorList>
    </citation>
    <scope>NUCLEOTIDE SEQUENCE [LARGE SCALE GENOMIC DNA]</scope>
    <source>
        <strain evidence="2 3">RB5</strain>
    </source>
</reference>
<dbReference type="Proteomes" id="UP000466345">
    <property type="component" value="Unassembled WGS sequence"/>
</dbReference>
<dbReference type="EMBL" id="WEGJ01000019">
    <property type="protein sequence ID" value="MQY14242.1"/>
    <property type="molecule type" value="Genomic_DNA"/>
</dbReference>
<gene>
    <name evidence="2" type="ORF">SRB5_44040</name>
</gene>
<keyword evidence="3" id="KW-1185">Reference proteome</keyword>
<feature type="region of interest" description="Disordered" evidence="1">
    <location>
        <begin position="1"/>
        <end position="23"/>
    </location>
</feature>
<name>A0A7K0CMH6_9ACTN</name>
<proteinExistence type="predicted"/>
<organism evidence="2 3">
    <name type="scientific">Streptomyces smaragdinus</name>
    <dbReference type="NCBI Taxonomy" id="2585196"/>
    <lineage>
        <taxon>Bacteria</taxon>
        <taxon>Bacillati</taxon>
        <taxon>Actinomycetota</taxon>
        <taxon>Actinomycetes</taxon>
        <taxon>Kitasatosporales</taxon>
        <taxon>Streptomycetaceae</taxon>
        <taxon>Streptomyces</taxon>
    </lineage>
</organism>
<sequence length="104" mass="11449">MIALPGDTSASYQLRPPGGGDDWRARADGATLRLVPPRVSHVVPMRRDAEYDPRADQAALSAVVHFEDGSSSETVVILTAVQLEHWYAQIGRLLASRDAVRQRR</sequence>
<evidence type="ECO:0000313" key="2">
    <source>
        <dbReference type="EMBL" id="MQY14242.1"/>
    </source>
</evidence>
<dbReference type="AlphaFoldDB" id="A0A7K0CMH6"/>
<accession>A0A7K0CMH6</accession>
<evidence type="ECO:0000313" key="3">
    <source>
        <dbReference type="Proteomes" id="UP000466345"/>
    </source>
</evidence>